<keyword evidence="1" id="KW-1133">Transmembrane helix</keyword>
<reference evidence="2" key="1">
    <citation type="journal article" date="2021" name="Nat. Commun.">
        <title>Genetic determinants of endophytism in the Arabidopsis root mycobiome.</title>
        <authorList>
            <person name="Mesny F."/>
            <person name="Miyauchi S."/>
            <person name="Thiergart T."/>
            <person name="Pickel B."/>
            <person name="Atanasova L."/>
            <person name="Karlsson M."/>
            <person name="Huettel B."/>
            <person name="Barry K.W."/>
            <person name="Haridas S."/>
            <person name="Chen C."/>
            <person name="Bauer D."/>
            <person name="Andreopoulos W."/>
            <person name="Pangilinan J."/>
            <person name="LaButti K."/>
            <person name="Riley R."/>
            <person name="Lipzen A."/>
            <person name="Clum A."/>
            <person name="Drula E."/>
            <person name="Henrissat B."/>
            <person name="Kohler A."/>
            <person name="Grigoriev I.V."/>
            <person name="Martin F.M."/>
            <person name="Hacquard S."/>
        </authorList>
    </citation>
    <scope>NUCLEOTIDE SEQUENCE</scope>
    <source>
        <strain evidence="2">MPI-CAGE-AT-0021</strain>
    </source>
</reference>
<feature type="non-terminal residue" evidence="2">
    <location>
        <position position="117"/>
    </location>
</feature>
<dbReference type="GO" id="GO:0016126">
    <property type="term" value="P:sterol biosynthetic process"/>
    <property type="evidence" value="ECO:0007669"/>
    <property type="project" value="InterPro"/>
</dbReference>
<keyword evidence="1" id="KW-0472">Membrane</keyword>
<evidence type="ECO:0000313" key="3">
    <source>
        <dbReference type="Proteomes" id="UP000717696"/>
    </source>
</evidence>
<feature type="transmembrane region" description="Helical" evidence="1">
    <location>
        <begin position="31"/>
        <end position="54"/>
    </location>
</feature>
<dbReference type="Pfam" id="PF01222">
    <property type="entry name" value="ERG4_ERG24"/>
    <property type="match status" value="1"/>
</dbReference>
<comment type="caution">
    <text evidence="2">The sequence shown here is derived from an EMBL/GenBank/DDBJ whole genome shotgun (WGS) entry which is preliminary data.</text>
</comment>
<dbReference type="Proteomes" id="UP000717696">
    <property type="component" value="Unassembled WGS sequence"/>
</dbReference>
<gene>
    <name evidence="2" type="ORF">B0J13DRAFT_424476</name>
</gene>
<organism evidence="2 3">
    <name type="scientific">Dactylonectria estremocensis</name>
    <dbReference type="NCBI Taxonomy" id="1079267"/>
    <lineage>
        <taxon>Eukaryota</taxon>
        <taxon>Fungi</taxon>
        <taxon>Dikarya</taxon>
        <taxon>Ascomycota</taxon>
        <taxon>Pezizomycotina</taxon>
        <taxon>Sordariomycetes</taxon>
        <taxon>Hypocreomycetidae</taxon>
        <taxon>Hypocreales</taxon>
        <taxon>Nectriaceae</taxon>
        <taxon>Dactylonectria</taxon>
    </lineage>
</organism>
<dbReference type="GO" id="GO:0016020">
    <property type="term" value="C:membrane"/>
    <property type="evidence" value="ECO:0007669"/>
    <property type="project" value="InterPro"/>
</dbReference>
<dbReference type="GO" id="GO:0016628">
    <property type="term" value="F:oxidoreductase activity, acting on the CH-CH group of donors, NAD or NADP as acceptor"/>
    <property type="evidence" value="ECO:0007669"/>
    <property type="project" value="InterPro"/>
</dbReference>
<dbReference type="AlphaFoldDB" id="A0A9P9EX47"/>
<dbReference type="EMBL" id="JAGMUU010000008">
    <property type="protein sequence ID" value="KAH7146751.1"/>
    <property type="molecule type" value="Genomic_DNA"/>
</dbReference>
<sequence>GCPAPALLTPGSLTWDSLKAQILWREGARGFASWSVTGWVLAHYLVGLVLFRVLPAKEVLGIKLRELGKPLRYRFNEKPFSSSVAQLVPCAIGTYIHGSDFFLYTWIVDNYLQLLTA</sequence>
<accession>A0A9P9EX47</accession>
<evidence type="ECO:0000256" key="1">
    <source>
        <dbReference type="SAM" id="Phobius"/>
    </source>
</evidence>
<name>A0A9P9EX47_9HYPO</name>
<protein>
    <submittedName>
        <fullName evidence="2">Uncharacterized protein</fullName>
    </submittedName>
</protein>
<feature type="non-terminal residue" evidence="2">
    <location>
        <position position="1"/>
    </location>
</feature>
<evidence type="ECO:0000313" key="2">
    <source>
        <dbReference type="EMBL" id="KAH7146751.1"/>
    </source>
</evidence>
<dbReference type="InterPro" id="IPR001171">
    <property type="entry name" value="ERG24_DHCR-like"/>
</dbReference>
<dbReference type="OrthoDB" id="10262235at2759"/>
<keyword evidence="1" id="KW-0812">Transmembrane</keyword>
<keyword evidence="3" id="KW-1185">Reference proteome</keyword>
<proteinExistence type="predicted"/>